<dbReference type="EMBL" id="MVGT01002044">
    <property type="protein sequence ID" value="OVA09859.1"/>
    <property type="molecule type" value="Genomic_DNA"/>
</dbReference>
<comment type="caution">
    <text evidence="1">The sequence shown here is derived from an EMBL/GenBank/DDBJ whole genome shotgun (WGS) entry which is preliminary data.</text>
</comment>
<evidence type="ECO:0000313" key="2">
    <source>
        <dbReference type="Proteomes" id="UP000195402"/>
    </source>
</evidence>
<protein>
    <submittedName>
        <fullName evidence="1">Uncharacterized protein</fullName>
    </submittedName>
</protein>
<name>A0A200QHD5_MACCD</name>
<dbReference type="Proteomes" id="UP000195402">
    <property type="component" value="Unassembled WGS sequence"/>
</dbReference>
<dbReference type="AlphaFoldDB" id="A0A200QHD5"/>
<dbReference type="InParanoid" id="A0A200QHD5"/>
<reference evidence="1 2" key="1">
    <citation type="journal article" date="2017" name="Mol. Plant">
        <title>The Genome of Medicinal Plant Macleaya cordata Provides New Insights into Benzylisoquinoline Alkaloids Metabolism.</title>
        <authorList>
            <person name="Liu X."/>
            <person name="Liu Y."/>
            <person name="Huang P."/>
            <person name="Ma Y."/>
            <person name="Qing Z."/>
            <person name="Tang Q."/>
            <person name="Cao H."/>
            <person name="Cheng P."/>
            <person name="Zheng Y."/>
            <person name="Yuan Z."/>
            <person name="Zhou Y."/>
            <person name="Liu J."/>
            <person name="Tang Z."/>
            <person name="Zhuo Y."/>
            <person name="Zhang Y."/>
            <person name="Yu L."/>
            <person name="Huang J."/>
            <person name="Yang P."/>
            <person name="Peng Q."/>
            <person name="Zhang J."/>
            <person name="Jiang W."/>
            <person name="Zhang Z."/>
            <person name="Lin K."/>
            <person name="Ro D.K."/>
            <person name="Chen X."/>
            <person name="Xiong X."/>
            <person name="Shang Y."/>
            <person name="Huang S."/>
            <person name="Zeng J."/>
        </authorList>
    </citation>
    <scope>NUCLEOTIDE SEQUENCE [LARGE SCALE GENOMIC DNA]</scope>
    <source>
        <strain evidence="2">cv. BLH2017</strain>
        <tissue evidence="1">Root</tissue>
    </source>
</reference>
<keyword evidence="2" id="KW-1185">Reference proteome</keyword>
<organism evidence="1 2">
    <name type="scientific">Macleaya cordata</name>
    <name type="common">Five-seeded plume-poppy</name>
    <name type="synonym">Bocconia cordata</name>
    <dbReference type="NCBI Taxonomy" id="56857"/>
    <lineage>
        <taxon>Eukaryota</taxon>
        <taxon>Viridiplantae</taxon>
        <taxon>Streptophyta</taxon>
        <taxon>Embryophyta</taxon>
        <taxon>Tracheophyta</taxon>
        <taxon>Spermatophyta</taxon>
        <taxon>Magnoliopsida</taxon>
        <taxon>Ranunculales</taxon>
        <taxon>Papaveraceae</taxon>
        <taxon>Papaveroideae</taxon>
        <taxon>Macleaya</taxon>
    </lineage>
</organism>
<gene>
    <name evidence="1" type="ORF">BVC80_1241g13</name>
</gene>
<accession>A0A200QHD5</accession>
<sequence length="128" mass="13997">MLQDYLDSRCKVAQLEKGKGVVVDVTPPPLENLPSTSNWGGENQLVHGVVVDDFQSVNPSIPLGFGPTCGEDLVDISKRDGANKRSGCAEHITSLSETEEGEVSATEEESSWWICFRFFGYFGRAEKA</sequence>
<proteinExistence type="predicted"/>
<evidence type="ECO:0000313" key="1">
    <source>
        <dbReference type="EMBL" id="OVA09859.1"/>
    </source>
</evidence>